<evidence type="ECO:0000256" key="8">
    <source>
        <dbReference type="ARBA" id="ARBA00038436"/>
    </source>
</evidence>
<comment type="subcellular location">
    <subcellularLocation>
        <location evidence="1 9">Cell inner membrane</location>
        <topology evidence="1 9">Multi-pass membrane protein</topology>
    </subcellularLocation>
</comment>
<comment type="function">
    <text evidence="9">Part of the tripartite ATP-independent periplasmic (TRAP) transport system.</text>
</comment>
<comment type="caution">
    <text evidence="9">Lacks conserved residue(s) required for the propagation of feature annotation.</text>
</comment>
<feature type="transmembrane region" description="Helical" evidence="9">
    <location>
        <begin position="90"/>
        <end position="108"/>
    </location>
</feature>
<dbReference type="PANTHER" id="PTHR35011">
    <property type="entry name" value="2,3-DIKETO-L-GULONATE TRAP TRANSPORTER SMALL PERMEASE PROTEIN YIAM"/>
    <property type="match status" value="1"/>
</dbReference>
<organism evidence="11 12">
    <name type="scientific">Hyphomonas hirschiana VP5</name>
    <dbReference type="NCBI Taxonomy" id="1280951"/>
    <lineage>
        <taxon>Bacteria</taxon>
        <taxon>Pseudomonadati</taxon>
        <taxon>Pseudomonadota</taxon>
        <taxon>Alphaproteobacteria</taxon>
        <taxon>Hyphomonadales</taxon>
        <taxon>Hyphomonadaceae</taxon>
        <taxon>Hyphomonas</taxon>
    </lineage>
</organism>
<keyword evidence="4 9" id="KW-0997">Cell inner membrane</keyword>
<keyword evidence="3" id="KW-1003">Cell membrane</keyword>
<comment type="similarity">
    <text evidence="8 9">Belongs to the TRAP transporter small permease family.</text>
</comment>
<gene>
    <name evidence="11" type="ORF">HHI_00790</name>
</gene>
<evidence type="ECO:0000256" key="5">
    <source>
        <dbReference type="ARBA" id="ARBA00022692"/>
    </source>
</evidence>
<comment type="subunit">
    <text evidence="9">The complex comprises the extracytoplasmic solute receptor protein and the two transmembrane proteins.</text>
</comment>
<dbReference type="Proteomes" id="UP000025061">
    <property type="component" value="Unassembled WGS sequence"/>
</dbReference>
<evidence type="ECO:0000256" key="3">
    <source>
        <dbReference type="ARBA" id="ARBA00022475"/>
    </source>
</evidence>
<keyword evidence="12" id="KW-1185">Reference proteome</keyword>
<protein>
    <recommendedName>
        <fullName evidence="9">TRAP transporter small permease protein</fullName>
    </recommendedName>
</protein>
<name>A0A059G0A1_9PROT</name>
<comment type="caution">
    <text evidence="11">The sequence shown here is derived from an EMBL/GenBank/DDBJ whole genome shotgun (WGS) entry which is preliminary data.</text>
</comment>
<feature type="transmembrane region" description="Helical" evidence="9">
    <location>
        <begin position="54"/>
        <end position="78"/>
    </location>
</feature>
<keyword evidence="7 9" id="KW-0472">Membrane</keyword>
<dbReference type="InterPro" id="IPR055348">
    <property type="entry name" value="DctQ"/>
</dbReference>
<proteinExistence type="inferred from homology"/>
<sequence>MDTSVFLDIGTGLKWLGLLSLPLFLVPLIALSAPRLVDGFALKLSWLIDKVTGIALGAAIASSLILVFSMLAIVILRYTFSLSFSWLNEITTYSFAAMFMLGAAAALRDGAHVRVDILRPRFGETGRNWVELTGIYLFLFPICVRILMTSEAGLARAWLLLEGSRESDGLPIFFLFKTLVPVFAALLMAQGLSEAIKAALRITGALPPETPQQLAAEGGGHGA</sequence>
<evidence type="ECO:0000256" key="4">
    <source>
        <dbReference type="ARBA" id="ARBA00022519"/>
    </source>
</evidence>
<dbReference type="AlphaFoldDB" id="A0A059G0A1"/>
<dbReference type="PATRIC" id="fig|1280951.3.peg.158"/>
<evidence type="ECO:0000259" key="10">
    <source>
        <dbReference type="Pfam" id="PF04290"/>
    </source>
</evidence>
<dbReference type="InterPro" id="IPR007387">
    <property type="entry name" value="TRAP_DctQ"/>
</dbReference>
<accession>A0A059G0A1</accession>
<reference evidence="11 12" key="1">
    <citation type="submission" date="2013-04" db="EMBL/GenBank/DDBJ databases">
        <title>Hyphomonas hirschiana VP5 Genome Sequencing.</title>
        <authorList>
            <person name="Lai Q."/>
            <person name="Shao Z."/>
        </authorList>
    </citation>
    <scope>NUCLEOTIDE SEQUENCE [LARGE SCALE GENOMIC DNA]</scope>
    <source>
        <strain evidence="11 12">VP5</strain>
    </source>
</reference>
<evidence type="ECO:0000256" key="1">
    <source>
        <dbReference type="ARBA" id="ARBA00004429"/>
    </source>
</evidence>
<evidence type="ECO:0000256" key="9">
    <source>
        <dbReference type="RuleBase" id="RU369079"/>
    </source>
</evidence>
<feature type="transmembrane region" description="Helical" evidence="9">
    <location>
        <begin position="169"/>
        <end position="189"/>
    </location>
</feature>
<dbReference type="GO" id="GO:0022857">
    <property type="term" value="F:transmembrane transporter activity"/>
    <property type="evidence" value="ECO:0007669"/>
    <property type="project" value="UniProtKB-UniRule"/>
</dbReference>
<feature type="transmembrane region" description="Helical" evidence="9">
    <location>
        <begin position="12"/>
        <end position="33"/>
    </location>
</feature>
<dbReference type="OrthoDB" id="9794346at2"/>
<dbReference type="GO" id="GO:0005886">
    <property type="term" value="C:plasma membrane"/>
    <property type="evidence" value="ECO:0007669"/>
    <property type="project" value="UniProtKB-SubCell"/>
</dbReference>
<evidence type="ECO:0000256" key="2">
    <source>
        <dbReference type="ARBA" id="ARBA00022448"/>
    </source>
</evidence>
<evidence type="ECO:0000256" key="6">
    <source>
        <dbReference type="ARBA" id="ARBA00022989"/>
    </source>
</evidence>
<dbReference type="EMBL" id="ARYI01000001">
    <property type="protein sequence ID" value="KCZ96171.1"/>
    <property type="molecule type" value="Genomic_DNA"/>
</dbReference>
<evidence type="ECO:0000313" key="11">
    <source>
        <dbReference type="EMBL" id="KCZ96171.1"/>
    </source>
</evidence>
<keyword evidence="2 9" id="KW-0813">Transport</keyword>
<keyword evidence="5 9" id="KW-0812">Transmembrane</keyword>
<feature type="transmembrane region" description="Helical" evidence="9">
    <location>
        <begin position="129"/>
        <end position="149"/>
    </location>
</feature>
<dbReference type="Pfam" id="PF04290">
    <property type="entry name" value="DctQ"/>
    <property type="match status" value="1"/>
</dbReference>
<keyword evidence="6 9" id="KW-1133">Transmembrane helix</keyword>
<evidence type="ECO:0000256" key="7">
    <source>
        <dbReference type="ARBA" id="ARBA00023136"/>
    </source>
</evidence>
<evidence type="ECO:0000313" key="12">
    <source>
        <dbReference type="Proteomes" id="UP000025061"/>
    </source>
</evidence>
<dbReference type="PANTHER" id="PTHR35011:SF4">
    <property type="entry name" value="SLL1102 PROTEIN"/>
    <property type="match status" value="1"/>
</dbReference>
<dbReference type="RefSeq" id="WP_011645918.1">
    <property type="nucleotide sequence ID" value="NZ_ARYI01000001.1"/>
</dbReference>
<feature type="domain" description="Tripartite ATP-independent periplasmic transporters DctQ component" evidence="10">
    <location>
        <begin position="67"/>
        <end position="198"/>
    </location>
</feature>